<dbReference type="PANTHER" id="PTHR43378">
    <property type="entry name" value="UDP-3-O-ACYLGLUCOSAMINE N-ACYLTRANSFERASE"/>
    <property type="match status" value="1"/>
</dbReference>
<comment type="similarity">
    <text evidence="7">Belongs to the transferase hexapeptide repeat family. LpxD subfamily.</text>
</comment>
<keyword evidence="10" id="KW-1185">Reference proteome</keyword>
<evidence type="ECO:0000313" key="9">
    <source>
        <dbReference type="EMBL" id="NHE55434.1"/>
    </source>
</evidence>
<dbReference type="HAMAP" id="MF_00523">
    <property type="entry name" value="LpxD"/>
    <property type="match status" value="1"/>
</dbReference>
<keyword evidence="5 7" id="KW-0443">Lipid metabolism</keyword>
<evidence type="ECO:0000256" key="7">
    <source>
        <dbReference type="HAMAP-Rule" id="MF_00523"/>
    </source>
</evidence>
<accession>A0ABX0H1F3</accession>
<dbReference type="Pfam" id="PF04613">
    <property type="entry name" value="LpxD"/>
    <property type="match status" value="1"/>
</dbReference>
<keyword evidence="4 7" id="KW-0677">Repeat</keyword>
<dbReference type="PANTHER" id="PTHR43378:SF2">
    <property type="entry name" value="UDP-3-O-ACYLGLUCOSAMINE N-ACYLTRANSFERASE 1, MITOCHONDRIAL-RELATED"/>
    <property type="match status" value="1"/>
</dbReference>
<evidence type="ECO:0000256" key="4">
    <source>
        <dbReference type="ARBA" id="ARBA00022737"/>
    </source>
</evidence>
<dbReference type="InterPro" id="IPR011004">
    <property type="entry name" value="Trimer_LpxA-like_sf"/>
</dbReference>
<keyword evidence="3 7" id="KW-0808">Transferase</keyword>
<dbReference type="NCBIfam" id="TIGR01853">
    <property type="entry name" value="lipid_A_lpxD"/>
    <property type="match status" value="1"/>
</dbReference>
<dbReference type="InterPro" id="IPR007691">
    <property type="entry name" value="LpxD"/>
</dbReference>
<dbReference type="NCBIfam" id="NF002060">
    <property type="entry name" value="PRK00892.1"/>
    <property type="match status" value="1"/>
</dbReference>
<comment type="caution">
    <text evidence="9">The sequence shown here is derived from an EMBL/GenBank/DDBJ whole genome shotgun (WGS) entry which is preliminary data.</text>
</comment>
<keyword evidence="1 7" id="KW-0444">Lipid biosynthesis</keyword>
<comment type="pathway">
    <text evidence="7">Bacterial outer membrane biogenesis; LPS lipid A biosynthesis.</text>
</comment>
<dbReference type="Gene3D" id="3.40.1390.10">
    <property type="entry name" value="MurE/MurF, N-terminal domain"/>
    <property type="match status" value="1"/>
</dbReference>
<organism evidence="9 10">
    <name type="scientific">Cyclobacterium plantarum</name>
    <dbReference type="NCBI Taxonomy" id="2716263"/>
    <lineage>
        <taxon>Bacteria</taxon>
        <taxon>Pseudomonadati</taxon>
        <taxon>Bacteroidota</taxon>
        <taxon>Cytophagia</taxon>
        <taxon>Cytophagales</taxon>
        <taxon>Cyclobacteriaceae</taxon>
        <taxon>Cyclobacterium</taxon>
    </lineage>
</organism>
<dbReference type="EC" id="2.3.1.191" evidence="7"/>
<name>A0ABX0H1F3_9BACT</name>
<evidence type="ECO:0000256" key="6">
    <source>
        <dbReference type="ARBA" id="ARBA00023315"/>
    </source>
</evidence>
<dbReference type="SUPFAM" id="SSF51161">
    <property type="entry name" value="Trimeric LpxA-like enzymes"/>
    <property type="match status" value="1"/>
</dbReference>
<dbReference type="InterPro" id="IPR020573">
    <property type="entry name" value="UDP_GlcNAc_AcTrfase_non-rep"/>
</dbReference>
<comment type="catalytic activity">
    <reaction evidence="7">
        <text>a UDP-3-O-[(3R)-3-hydroxyacyl]-alpha-D-glucosamine + a (3R)-hydroxyacyl-[ACP] = a UDP-2-N,3-O-bis[(3R)-3-hydroxyacyl]-alpha-D-glucosamine + holo-[ACP] + H(+)</text>
        <dbReference type="Rhea" id="RHEA:53836"/>
        <dbReference type="Rhea" id="RHEA-COMP:9685"/>
        <dbReference type="Rhea" id="RHEA-COMP:9945"/>
        <dbReference type="ChEBI" id="CHEBI:15378"/>
        <dbReference type="ChEBI" id="CHEBI:64479"/>
        <dbReference type="ChEBI" id="CHEBI:78827"/>
        <dbReference type="ChEBI" id="CHEBI:137740"/>
        <dbReference type="ChEBI" id="CHEBI:137748"/>
        <dbReference type="EC" id="2.3.1.191"/>
    </reaction>
</comment>
<dbReference type="InterPro" id="IPR001451">
    <property type="entry name" value="Hexapep"/>
</dbReference>
<evidence type="ECO:0000256" key="5">
    <source>
        <dbReference type="ARBA" id="ARBA00023098"/>
    </source>
</evidence>
<keyword evidence="2 7" id="KW-0441">Lipid A biosynthesis</keyword>
<dbReference type="RefSeq" id="WP_166142341.1">
    <property type="nucleotide sequence ID" value="NZ_JAANYN010000001.1"/>
</dbReference>
<dbReference type="Proteomes" id="UP000649799">
    <property type="component" value="Unassembled WGS sequence"/>
</dbReference>
<proteinExistence type="inferred from homology"/>
<dbReference type="Gene3D" id="2.160.10.10">
    <property type="entry name" value="Hexapeptide repeat proteins"/>
    <property type="match status" value="1"/>
</dbReference>
<evidence type="ECO:0000256" key="3">
    <source>
        <dbReference type="ARBA" id="ARBA00022679"/>
    </source>
</evidence>
<sequence>MEFTIDEIALLLDGSVEGDGSAKINRLDKIQEGKAGSIGFLSNLKYEKHLYDTDCSAIIVADSFKPQKQYKTTLIRVKDPYSGFTKLLETYAKMVKSEISGIEEPNYFHDSSRIGANCFRGAFSYVGKNCSIGKNVKIYPQVYIGDEVTIGDNCTFYPGVKIYSRTVIGNDCEVHAGSILGADGFGFAPQPDGTYKNIPQLGNVVLEDGVSIGANTTIDCATMGSTHIGKGVKIDNQVQIAHNVSLGENTVVASQAGISGSTTIGKNCVLAGKCGIVGHIQIADNTTVGANSGIMKSVTEPGKTIFGYIGFDIKGFLKSYSIFRKLPLLQDKLRELEKKL</sequence>
<feature type="domain" description="UDP-3-O-[3-hydroxymyristoyl] glucosamine N-acyltransferase non-repeat region" evidence="8">
    <location>
        <begin position="23"/>
        <end position="89"/>
    </location>
</feature>
<dbReference type="CDD" id="cd03352">
    <property type="entry name" value="LbH_LpxD"/>
    <property type="match status" value="1"/>
</dbReference>
<reference evidence="9 10" key="1">
    <citation type="submission" date="2020-03" db="EMBL/GenBank/DDBJ databases">
        <title>Cyclobacterium plantarum sp. nov., a marine bacterium isolated from a coastal-marine wetland.</title>
        <authorList>
            <person name="Sanchez-Porro C."/>
            <person name="Ventosa A."/>
            <person name="Amoozegar M."/>
        </authorList>
    </citation>
    <scope>NUCLEOTIDE SEQUENCE [LARGE SCALE GENOMIC DNA]</scope>
    <source>
        <strain evidence="9 10">GBPx2</strain>
    </source>
</reference>
<protein>
    <recommendedName>
        <fullName evidence="7">UDP-3-O-acylglucosamine N-acyltransferase</fullName>
        <ecNumber evidence="7">2.3.1.191</ecNumber>
    </recommendedName>
</protein>
<evidence type="ECO:0000256" key="2">
    <source>
        <dbReference type="ARBA" id="ARBA00022556"/>
    </source>
</evidence>
<comment type="function">
    <text evidence="7">Catalyzes the N-acylation of UDP-3-O-acylglucosamine using 3-hydroxyacyl-ACP as the acyl donor. Is involved in the biosynthesis of lipid A, a phosphorylated glycolipid that anchors the lipopolysaccharide to the outer membrane of the cell.</text>
</comment>
<evidence type="ECO:0000256" key="1">
    <source>
        <dbReference type="ARBA" id="ARBA00022516"/>
    </source>
</evidence>
<evidence type="ECO:0000259" key="8">
    <source>
        <dbReference type="Pfam" id="PF04613"/>
    </source>
</evidence>
<keyword evidence="6 7" id="KW-0012">Acyltransferase</keyword>
<feature type="active site" description="Proton acceptor" evidence="7">
    <location>
        <position position="242"/>
    </location>
</feature>
<dbReference type="GO" id="GO:0103118">
    <property type="term" value="F:UDP-3-O-[(3R)-3-hydroxyacyl]-glucosamine N-acyltransferase activity"/>
    <property type="evidence" value="ECO:0007669"/>
    <property type="project" value="UniProtKB-EC"/>
</dbReference>
<dbReference type="EMBL" id="JAANYN010000001">
    <property type="protein sequence ID" value="NHE55434.1"/>
    <property type="molecule type" value="Genomic_DNA"/>
</dbReference>
<dbReference type="Pfam" id="PF00132">
    <property type="entry name" value="Hexapep"/>
    <property type="match status" value="3"/>
</dbReference>
<gene>
    <name evidence="7 9" type="primary">lpxD</name>
    <name evidence="9" type="ORF">G9Q97_01250</name>
</gene>
<comment type="subunit">
    <text evidence="7">Homotrimer.</text>
</comment>
<evidence type="ECO:0000313" key="10">
    <source>
        <dbReference type="Proteomes" id="UP000649799"/>
    </source>
</evidence>